<dbReference type="AlphaFoldDB" id="A0A3M6QYP9"/>
<proteinExistence type="predicted"/>
<feature type="signal peptide" evidence="2">
    <location>
        <begin position="1"/>
        <end position="31"/>
    </location>
</feature>
<dbReference type="EMBL" id="RDQO01000001">
    <property type="protein sequence ID" value="RMX08140.1"/>
    <property type="molecule type" value="Genomic_DNA"/>
</dbReference>
<gene>
    <name evidence="3" type="ORF">D8I35_03190</name>
</gene>
<evidence type="ECO:0000313" key="4">
    <source>
        <dbReference type="Proteomes" id="UP000278006"/>
    </source>
</evidence>
<comment type="caution">
    <text evidence="3">The sequence shown here is derived from an EMBL/GenBank/DDBJ whole genome shotgun (WGS) entry which is preliminary data.</text>
</comment>
<sequence>MHAYPSRQLNGRAWLAALLVAAAGLATPAFADNLDAERERLAVIDGEITMLKQLVAKAQASAPSGQRVKFHYEWLIADLEQMQQGIRDHLNSPRQPRPVPALHGDYRQ</sequence>
<evidence type="ECO:0000256" key="1">
    <source>
        <dbReference type="SAM" id="MobiDB-lite"/>
    </source>
</evidence>
<dbReference type="OrthoDB" id="5738883at2"/>
<dbReference type="Pfam" id="PF09686">
    <property type="entry name" value="Plasmid_RAQPRD"/>
    <property type="match status" value="1"/>
</dbReference>
<evidence type="ECO:0000313" key="3">
    <source>
        <dbReference type="EMBL" id="RMX08140.1"/>
    </source>
</evidence>
<keyword evidence="4" id="KW-1185">Reference proteome</keyword>
<feature type="region of interest" description="Disordered" evidence="1">
    <location>
        <begin position="86"/>
        <end position="108"/>
    </location>
</feature>
<feature type="chain" id="PRO_5017959004" evidence="2">
    <location>
        <begin position="32"/>
        <end position="108"/>
    </location>
</feature>
<dbReference type="RefSeq" id="WP_122226263.1">
    <property type="nucleotide sequence ID" value="NZ_RDQO01000001.1"/>
</dbReference>
<evidence type="ECO:0000256" key="2">
    <source>
        <dbReference type="SAM" id="SignalP"/>
    </source>
</evidence>
<reference evidence="3 4" key="1">
    <citation type="submission" date="2018-10" db="EMBL/GenBank/DDBJ databases">
        <title>Draft genome of Cortibacter populi DSM10536.</title>
        <authorList>
            <person name="Bernier A.-M."/>
            <person name="Bernard K."/>
        </authorList>
    </citation>
    <scope>NUCLEOTIDE SEQUENCE [LARGE SCALE GENOMIC DNA]</scope>
    <source>
        <strain evidence="3 4">DSM 105136</strain>
    </source>
</reference>
<protein>
    <submittedName>
        <fullName evidence="3">Conjugal transfer protein</fullName>
    </submittedName>
</protein>
<dbReference type="Proteomes" id="UP000278006">
    <property type="component" value="Unassembled WGS sequence"/>
</dbReference>
<accession>A0A3M6QYP9</accession>
<organism evidence="3 4">
    <name type="scientific">Corticibacter populi</name>
    <dbReference type="NCBI Taxonomy" id="1550736"/>
    <lineage>
        <taxon>Bacteria</taxon>
        <taxon>Pseudomonadati</taxon>
        <taxon>Pseudomonadota</taxon>
        <taxon>Betaproteobacteria</taxon>
        <taxon>Burkholderiales</taxon>
        <taxon>Comamonadaceae</taxon>
        <taxon>Corticibacter</taxon>
    </lineage>
</organism>
<keyword evidence="2" id="KW-0732">Signal</keyword>
<name>A0A3M6QYP9_9BURK</name>
<dbReference type="InterPro" id="IPR019110">
    <property type="entry name" value="Uncharacterised_RAQPRD"/>
</dbReference>